<reference evidence="1 2" key="2">
    <citation type="submission" date="2018-11" db="EMBL/GenBank/DDBJ databases">
        <authorList>
            <consortium name="Pathogen Informatics"/>
        </authorList>
    </citation>
    <scope>NUCLEOTIDE SEQUENCE [LARGE SCALE GENOMIC DNA]</scope>
    <source>
        <strain evidence="1 2">NST_G2</strain>
    </source>
</reference>
<evidence type="ECO:0000313" key="1">
    <source>
        <dbReference type="EMBL" id="VDM03589.1"/>
    </source>
</evidence>
<gene>
    <name evidence="1" type="ORF">SSLN_LOCUS17203</name>
</gene>
<dbReference type="OrthoDB" id="8963429at2759"/>
<evidence type="ECO:0000313" key="2">
    <source>
        <dbReference type="Proteomes" id="UP000275846"/>
    </source>
</evidence>
<sequence length="95" mass="10788">MDSLVLQLTASMEDASNFVFPSDGFVAELRLLNEMDKPLKSEHLLELLRHHPNPYSTFGGQMYEKTQGSPLSGLIAEVVHQRIQHFVSKKCQPMF</sequence>
<dbReference type="AlphaFoldDB" id="A0A183TL55"/>
<name>A0A183TL55_SCHSO</name>
<proteinExistence type="predicted"/>
<dbReference type="EMBL" id="UYSU01042134">
    <property type="protein sequence ID" value="VDM03589.1"/>
    <property type="molecule type" value="Genomic_DNA"/>
</dbReference>
<protein>
    <submittedName>
        <fullName evidence="1 3">Uncharacterized protein</fullName>
    </submittedName>
</protein>
<keyword evidence="2" id="KW-1185">Reference proteome</keyword>
<reference evidence="3" key="1">
    <citation type="submission" date="2016-06" db="UniProtKB">
        <authorList>
            <consortium name="WormBaseParasite"/>
        </authorList>
    </citation>
    <scope>IDENTIFICATION</scope>
</reference>
<accession>A0A183TL55</accession>
<dbReference type="WBParaSite" id="SSLN_0001785601-mRNA-1">
    <property type="protein sequence ID" value="SSLN_0001785601-mRNA-1"/>
    <property type="gene ID" value="SSLN_0001785601"/>
</dbReference>
<dbReference type="Proteomes" id="UP000275846">
    <property type="component" value="Unassembled WGS sequence"/>
</dbReference>
<organism evidence="3">
    <name type="scientific">Schistocephalus solidus</name>
    <name type="common">Tapeworm</name>
    <dbReference type="NCBI Taxonomy" id="70667"/>
    <lineage>
        <taxon>Eukaryota</taxon>
        <taxon>Metazoa</taxon>
        <taxon>Spiralia</taxon>
        <taxon>Lophotrochozoa</taxon>
        <taxon>Platyhelminthes</taxon>
        <taxon>Cestoda</taxon>
        <taxon>Eucestoda</taxon>
        <taxon>Diphyllobothriidea</taxon>
        <taxon>Diphyllobothriidae</taxon>
        <taxon>Schistocephalus</taxon>
    </lineage>
</organism>
<evidence type="ECO:0000313" key="3">
    <source>
        <dbReference type="WBParaSite" id="SSLN_0001785601-mRNA-1"/>
    </source>
</evidence>